<reference evidence="2 3" key="1">
    <citation type="submission" date="2015-12" db="EMBL/GenBank/DDBJ databases">
        <authorList>
            <person name="Andreevskaya M."/>
        </authorList>
    </citation>
    <scope>NUCLEOTIDE SEQUENCE [LARGE SCALE GENOMIC DNA]</scope>
    <source>
        <strain evidence="2 3">C122c</strain>
    </source>
</reference>
<dbReference type="Proteomes" id="UP000199271">
    <property type="component" value="Unassembled WGS sequence"/>
</dbReference>
<protein>
    <recommendedName>
        <fullName evidence="1">YcaO domain-containing protein</fullName>
    </recommendedName>
</protein>
<dbReference type="EMBL" id="FBSY01000014">
    <property type="protein sequence ID" value="CUW14494.1"/>
    <property type="molecule type" value="Genomic_DNA"/>
</dbReference>
<feature type="domain" description="YcaO" evidence="1">
    <location>
        <begin position="210"/>
        <end position="543"/>
    </location>
</feature>
<gene>
    <name evidence="2" type="ORF">C122C_0067</name>
</gene>
<dbReference type="PANTHER" id="PTHR37809">
    <property type="entry name" value="RIBOSOMAL PROTEIN S12 METHYLTHIOTRANSFERASE ACCESSORY FACTOR YCAO"/>
    <property type="match status" value="1"/>
</dbReference>
<evidence type="ECO:0000259" key="1">
    <source>
        <dbReference type="PROSITE" id="PS51664"/>
    </source>
</evidence>
<dbReference type="NCBIfam" id="TIGR00702">
    <property type="entry name" value="YcaO-type kinase domain"/>
    <property type="match status" value="1"/>
</dbReference>
<comment type="caution">
    <text evidence="2">The sequence shown here is derived from an EMBL/GenBank/DDBJ whole genome shotgun (WGS) entry which is preliminary data.</text>
</comment>
<evidence type="ECO:0000313" key="3">
    <source>
        <dbReference type="Proteomes" id="UP000199271"/>
    </source>
</evidence>
<dbReference type="Pfam" id="PF02624">
    <property type="entry name" value="YcaO"/>
    <property type="match status" value="1"/>
</dbReference>
<name>A0ABM9V5F1_9LACO</name>
<dbReference type="InterPro" id="IPR003776">
    <property type="entry name" value="YcaO-like_dom"/>
</dbReference>
<dbReference type="PROSITE" id="PS51664">
    <property type="entry name" value="YCAO"/>
    <property type="match status" value="1"/>
</dbReference>
<sequence length="543" mass="62691">MKKYSYYFKNDKKIDYIANNKIISFSENDEKNVLNQYKLDYLDSENKIIYPNKLNCNHKVYIRRQGYQSIDKFEPVLIVEYFDIIIFSKRRNLIEVDKLWLNSLNNRFVSFVKGNITKIGFESFFNEKNTNNSNIIETGIEKTTKKKYVVYNKFSNKFINYHSIQNYYEYGRQHPVTKLVNLSSIDNLGFVYGSESSSTIENRNLSFHGGKGISKLKAQMSAFGEAVERYSANTSDNMILETSQNLDTTNINYLEPNTLSENIISSNTLLEWIEGRDLLRNKITLIPANAVLFPYTGNIGYEFMPQSTTGLASGKILREAINHAIMEVLERNSYSLVHKSMLPTKDITIGSANFDVHIMKLIKNLKERNISVEATLLPENHDIFVVHVLLISNNYPKFTHGSGAGLDFETAFKRALTESIQMRTSQILIRDQKQIMVSSDNNVAYKWGIGDQKLVQPFRHNVEHEKITDIVLKNSHVLSLKEVITNLKTENFDIFYVDLTKIETKLNVVKVIIPGMQDIDPYNKMKTKRLLELGFKNHLPMYS</sequence>
<evidence type="ECO:0000313" key="2">
    <source>
        <dbReference type="EMBL" id="CUW14494.1"/>
    </source>
</evidence>
<accession>A0ABM9V5F1</accession>
<dbReference type="Gene3D" id="3.30.1330.230">
    <property type="match status" value="1"/>
</dbReference>
<proteinExistence type="predicted"/>
<keyword evidence="3" id="KW-1185">Reference proteome</keyword>
<dbReference type="RefSeq" id="WP_089997684.1">
    <property type="nucleotide sequence ID" value="NZ_FBSY01000014.1"/>
</dbReference>
<dbReference type="PANTHER" id="PTHR37809:SF1">
    <property type="entry name" value="RIBOSOMAL PROTEIN S12 METHYLTHIOTRANSFERASE ACCESSORY FACTOR YCAO"/>
    <property type="match status" value="1"/>
</dbReference>
<organism evidence="2 3">
    <name type="scientific">Leuconostoc gasicomitatum</name>
    <dbReference type="NCBI Taxonomy" id="115778"/>
    <lineage>
        <taxon>Bacteria</taxon>
        <taxon>Bacillati</taxon>
        <taxon>Bacillota</taxon>
        <taxon>Bacilli</taxon>
        <taxon>Lactobacillales</taxon>
        <taxon>Lactobacillaceae</taxon>
        <taxon>Leuconostoc</taxon>
        <taxon>Leuconostoc gelidum group</taxon>
    </lineage>
</organism>